<evidence type="ECO:0000256" key="8">
    <source>
        <dbReference type="ARBA" id="ARBA00022840"/>
    </source>
</evidence>
<organism evidence="15 16">
    <name type="scientific">Rubroshorea leprosula</name>
    <dbReference type="NCBI Taxonomy" id="152421"/>
    <lineage>
        <taxon>Eukaryota</taxon>
        <taxon>Viridiplantae</taxon>
        <taxon>Streptophyta</taxon>
        <taxon>Embryophyta</taxon>
        <taxon>Tracheophyta</taxon>
        <taxon>Spermatophyta</taxon>
        <taxon>Magnoliopsida</taxon>
        <taxon>eudicotyledons</taxon>
        <taxon>Gunneridae</taxon>
        <taxon>Pentapetalae</taxon>
        <taxon>rosids</taxon>
        <taxon>malvids</taxon>
        <taxon>Malvales</taxon>
        <taxon>Dipterocarpaceae</taxon>
        <taxon>Rubroshorea</taxon>
    </lineage>
</organism>
<evidence type="ECO:0000313" key="15">
    <source>
        <dbReference type="EMBL" id="GKV19439.1"/>
    </source>
</evidence>
<protein>
    <recommendedName>
        <fullName evidence="3">ABC-type xenobiotic transporter</fullName>
        <ecNumber evidence="3">7.6.2.2</ecNumber>
    </recommendedName>
</protein>
<evidence type="ECO:0000256" key="13">
    <source>
        <dbReference type="SAM" id="Phobius"/>
    </source>
</evidence>
<dbReference type="GO" id="GO:0005524">
    <property type="term" value="F:ATP binding"/>
    <property type="evidence" value="ECO:0007669"/>
    <property type="project" value="UniProtKB-KW"/>
</dbReference>
<comment type="catalytic activity">
    <reaction evidence="12">
        <text>ATP + H2O + xenobioticSide 1 = ADP + phosphate + xenobioticSide 2.</text>
        <dbReference type="EC" id="7.6.2.2"/>
    </reaction>
</comment>
<dbReference type="GO" id="GO:0016020">
    <property type="term" value="C:membrane"/>
    <property type="evidence" value="ECO:0007669"/>
    <property type="project" value="UniProtKB-SubCell"/>
</dbReference>
<comment type="caution">
    <text evidence="15">The sequence shown here is derived from an EMBL/GenBank/DDBJ whole genome shotgun (WGS) entry which is preliminary data.</text>
</comment>
<evidence type="ECO:0000256" key="4">
    <source>
        <dbReference type="ARBA" id="ARBA00022448"/>
    </source>
</evidence>
<feature type="transmembrane region" description="Helical" evidence="13">
    <location>
        <begin position="21"/>
        <end position="41"/>
    </location>
</feature>
<dbReference type="EMBL" id="BPVZ01000052">
    <property type="protein sequence ID" value="GKV19439.1"/>
    <property type="molecule type" value="Genomic_DNA"/>
</dbReference>
<dbReference type="Pfam" id="PF00664">
    <property type="entry name" value="ABC_membrane"/>
    <property type="match status" value="1"/>
</dbReference>
<keyword evidence="9" id="KW-1278">Translocase</keyword>
<dbReference type="PROSITE" id="PS50929">
    <property type="entry name" value="ABC_TM1F"/>
    <property type="match status" value="1"/>
</dbReference>
<dbReference type="GO" id="GO:0008559">
    <property type="term" value="F:ABC-type xenobiotic transporter activity"/>
    <property type="evidence" value="ECO:0007669"/>
    <property type="project" value="UniProtKB-EC"/>
</dbReference>
<evidence type="ECO:0000256" key="10">
    <source>
        <dbReference type="ARBA" id="ARBA00022989"/>
    </source>
</evidence>
<feature type="domain" description="ABC transmembrane type-1" evidence="14">
    <location>
        <begin position="1"/>
        <end position="262"/>
    </location>
</feature>
<evidence type="ECO:0000256" key="11">
    <source>
        <dbReference type="ARBA" id="ARBA00023136"/>
    </source>
</evidence>
<keyword evidence="8" id="KW-0067">ATP-binding</keyword>
<keyword evidence="10 13" id="KW-1133">Transmembrane helix</keyword>
<evidence type="ECO:0000256" key="5">
    <source>
        <dbReference type="ARBA" id="ARBA00022692"/>
    </source>
</evidence>
<dbReference type="InterPro" id="IPR044726">
    <property type="entry name" value="ABCC_6TM_D2"/>
</dbReference>
<dbReference type="EC" id="7.6.2.2" evidence="3"/>
<keyword evidence="4" id="KW-0813">Transport</keyword>
<dbReference type="AlphaFoldDB" id="A0AAV5K6N3"/>
<dbReference type="InterPro" id="IPR036640">
    <property type="entry name" value="ABC1_TM_sf"/>
</dbReference>
<dbReference type="InterPro" id="IPR011527">
    <property type="entry name" value="ABC1_TM_dom"/>
</dbReference>
<feature type="transmembrane region" description="Helical" evidence="13">
    <location>
        <begin position="106"/>
        <end position="134"/>
    </location>
</feature>
<evidence type="ECO:0000256" key="3">
    <source>
        <dbReference type="ARBA" id="ARBA00012191"/>
    </source>
</evidence>
<dbReference type="PANTHER" id="PTHR24223:SF181">
    <property type="entry name" value="ABC TRANSPORTER C FAMILY MEMBER 3"/>
    <property type="match status" value="1"/>
</dbReference>
<dbReference type="FunFam" id="1.20.1560.10:FF:000002">
    <property type="entry name" value="ABC transporter C family member 5"/>
    <property type="match status" value="1"/>
</dbReference>
<reference evidence="15 16" key="1">
    <citation type="journal article" date="2021" name="Commun. Biol.">
        <title>The genome of Shorea leprosula (Dipterocarpaceae) highlights the ecological relevance of drought in aseasonal tropical rainforests.</title>
        <authorList>
            <person name="Ng K.K.S."/>
            <person name="Kobayashi M.J."/>
            <person name="Fawcett J.A."/>
            <person name="Hatakeyama M."/>
            <person name="Paape T."/>
            <person name="Ng C.H."/>
            <person name="Ang C.C."/>
            <person name="Tnah L.H."/>
            <person name="Lee C.T."/>
            <person name="Nishiyama T."/>
            <person name="Sese J."/>
            <person name="O'Brien M.J."/>
            <person name="Copetti D."/>
            <person name="Mohd Noor M.I."/>
            <person name="Ong R.C."/>
            <person name="Putra M."/>
            <person name="Sireger I.Z."/>
            <person name="Indrioko S."/>
            <person name="Kosugi Y."/>
            <person name="Izuno A."/>
            <person name="Isagi Y."/>
            <person name="Lee S.L."/>
            <person name="Shimizu K.K."/>
        </authorList>
    </citation>
    <scope>NUCLEOTIDE SEQUENCE [LARGE SCALE GENOMIC DNA]</scope>
    <source>
        <strain evidence="15">214</strain>
    </source>
</reference>
<name>A0AAV5K6N3_9ROSI</name>
<proteinExistence type="inferred from homology"/>
<dbReference type="Proteomes" id="UP001054252">
    <property type="component" value="Unassembled WGS sequence"/>
</dbReference>
<keyword evidence="5 13" id="KW-0812">Transmembrane</keyword>
<evidence type="ECO:0000256" key="7">
    <source>
        <dbReference type="ARBA" id="ARBA00022741"/>
    </source>
</evidence>
<accession>A0AAV5K6N3</accession>
<evidence type="ECO:0000313" key="16">
    <source>
        <dbReference type="Proteomes" id="UP001054252"/>
    </source>
</evidence>
<evidence type="ECO:0000256" key="6">
    <source>
        <dbReference type="ARBA" id="ARBA00022737"/>
    </source>
</evidence>
<dbReference type="SUPFAM" id="SSF90123">
    <property type="entry name" value="ABC transporter transmembrane region"/>
    <property type="match status" value="1"/>
</dbReference>
<evidence type="ECO:0000259" key="14">
    <source>
        <dbReference type="PROSITE" id="PS50929"/>
    </source>
</evidence>
<keyword evidence="16" id="KW-1185">Reference proteome</keyword>
<comment type="subcellular location">
    <subcellularLocation>
        <location evidence="1">Membrane</location>
        <topology evidence="1">Multi-pass membrane protein</topology>
    </subcellularLocation>
</comment>
<evidence type="ECO:0000256" key="1">
    <source>
        <dbReference type="ARBA" id="ARBA00004141"/>
    </source>
</evidence>
<evidence type="ECO:0000256" key="12">
    <source>
        <dbReference type="ARBA" id="ARBA00034018"/>
    </source>
</evidence>
<dbReference type="InterPro" id="IPR050173">
    <property type="entry name" value="ABC_transporter_C-like"/>
</dbReference>
<evidence type="ECO:0000256" key="2">
    <source>
        <dbReference type="ARBA" id="ARBA00009726"/>
    </source>
</evidence>
<dbReference type="CDD" id="cd18580">
    <property type="entry name" value="ABC_6TM_ABCC_D2"/>
    <property type="match status" value="1"/>
</dbReference>
<sequence length="308" mass="34247">MARATPVSEDIKPLVKTSTLLLVYVALAIGSSLCILAKAMLLNTAAYKTATLLFNKMHHCIFRAPMSFFDATPSARILSRASKDQSAVDLSIPYQVGDVAFSMIQLLGIIVVMFQAAWQVFIVFIPVIATSAWYQQYYKSSARELTRLVGLCEAPVIHNLAETISGSTTIRSFDEESRFRETNMKLINSYFRPVFHAAGAMEWLSFRLDMLSSIAFAFSLVFLVSIPPGVIDPVIAGLAVMYGFQLNTLQFWAIWNLCNLESKIISVERILQYSSIPSEPSLVIETNRPAHSWPSHGEIDIHDLQGKG</sequence>
<feature type="transmembrane region" description="Helical" evidence="13">
    <location>
        <begin position="210"/>
        <end position="228"/>
    </location>
</feature>
<keyword evidence="11 13" id="KW-0472">Membrane</keyword>
<keyword evidence="6" id="KW-0677">Repeat</keyword>
<gene>
    <name evidence="15" type="ORF">SLEP1_g29700</name>
</gene>
<dbReference type="PANTHER" id="PTHR24223">
    <property type="entry name" value="ATP-BINDING CASSETTE SUB-FAMILY C"/>
    <property type="match status" value="1"/>
</dbReference>
<evidence type="ECO:0000256" key="9">
    <source>
        <dbReference type="ARBA" id="ARBA00022967"/>
    </source>
</evidence>
<keyword evidence="7" id="KW-0547">Nucleotide-binding</keyword>
<comment type="similarity">
    <text evidence="2">Belongs to the ABC transporter superfamily. ABCC family. Conjugate transporter (TC 3.A.1.208) subfamily.</text>
</comment>
<dbReference type="Gene3D" id="1.20.1560.10">
    <property type="entry name" value="ABC transporter type 1, transmembrane domain"/>
    <property type="match status" value="1"/>
</dbReference>